<dbReference type="AlphaFoldDB" id="A0A8V5FL64"/>
<organism evidence="2 3">
    <name type="scientific">Melopsittacus undulatus</name>
    <name type="common">Budgerigar</name>
    <name type="synonym">Psittacus undulatus</name>
    <dbReference type="NCBI Taxonomy" id="13146"/>
    <lineage>
        <taxon>Eukaryota</taxon>
        <taxon>Metazoa</taxon>
        <taxon>Chordata</taxon>
        <taxon>Craniata</taxon>
        <taxon>Vertebrata</taxon>
        <taxon>Euteleostomi</taxon>
        <taxon>Archelosauria</taxon>
        <taxon>Archosauria</taxon>
        <taxon>Dinosauria</taxon>
        <taxon>Saurischia</taxon>
        <taxon>Theropoda</taxon>
        <taxon>Coelurosauria</taxon>
        <taxon>Aves</taxon>
        <taxon>Neognathae</taxon>
        <taxon>Neoaves</taxon>
        <taxon>Telluraves</taxon>
        <taxon>Australaves</taxon>
        <taxon>Psittaciformes</taxon>
        <taxon>Psittaculidae</taxon>
        <taxon>Melopsittacus</taxon>
    </lineage>
</organism>
<reference evidence="2" key="3">
    <citation type="submission" date="2025-09" db="UniProtKB">
        <authorList>
            <consortium name="Ensembl"/>
        </authorList>
    </citation>
    <scope>IDENTIFICATION</scope>
</reference>
<proteinExistence type="predicted"/>
<feature type="region of interest" description="Disordered" evidence="1">
    <location>
        <begin position="368"/>
        <end position="398"/>
    </location>
</feature>
<dbReference type="Proteomes" id="UP000694405">
    <property type="component" value="Chromosome 4"/>
</dbReference>
<sequence length="540" mass="56059">MGAEHLCVQRYTDSVWDLITTSLRVIPQLSNQKEQFLQTGAGSARLEPLLSRGGEHSAHSTGTMLQGSTSTGLCWLPNTRFRTLSTFGGGQKPFLCHPLLPRVCVTPSCPGSVSPLLPQVCVTPPAPGLCHPSCPGVCVTPPAPGLCHPSCPGSVSPLLPRVCVTLSCPGSVSPPPAPGLCHPLLPRGCVTLSCPGAVSPLLPRVCVTPPVPGSVSPLLSRGLCHPSCPGAVSPLLSRGLCHPSCPGVCVTPPAPGLCHPSCPGVCVTPPAPVLCHPSCPGVCVTPPAPGLCHPSCPGVCVTPPAPVLCHPSCPGSVSPLLPAHHLQWIRDYFKHISPGSAASHPFPWGRALCAAAGALQPPVGPARVRMRRRQSQDCPPSDAQAAGGPGPSTSRQSHTIPAWFGLEGTLKLLQLQPLQQQGYLPLPGQHSIPKTRIGFLALPQNPGFTQQHFSAWKPPAGIRVPLLLYPHQPTPQATGQTDHPAGLCPMANETSMAPSKERAHIHPMAPKPCVPQDGKTLPHSSPALAAPQTSLVPFPV</sequence>
<feature type="compositionally biased region" description="Polar residues" evidence="1">
    <location>
        <begin position="531"/>
        <end position="540"/>
    </location>
</feature>
<keyword evidence="3" id="KW-1185">Reference proteome</keyword>
<dbReference type="Ensembl" id="ENSMUNT00000026811.1">
    <property type="protein sequence ID" value="ENSMUNP00000030878.1"/>
    <property type="gene ID" value="ENSMUNG00000021814.1"/>
</dbReference>
<evidence type="ECO:0000313" key="3">
    <source>
        <dbReference type="Proteomes" id="UP000694405"/>
    </source>
</evidence>
<reference evidence="2" key="1">
    <citation type="submission" date="2020-03" db="EMBL/GenBank/DDBJ databases">
        <title>Melopsittacus undulatus (budgerigar) genome, bMelUnd1, maternal haplotype with Z.</title>
        <authorList>
            <person name="Gedman G."/>
            <person name="Mountcastle J."/>
            <person name="Haase B."/>
            <person name="Formenti G."/>
            <person name="Wright T."/>
            <person name="Apodaca J."/>
            <person name="Pelan S."/>
            <person name="Chow W."/>
            <person name="Rhie A."/>
            <person name="Howe K."/>
            <person name="Fedrigo O."/>
            <person name="Jarvis E.D."/>
        </authorList>
    </citation>
    <scope>NUCLEOTIDE SEQUENCE [LARGE SCALE GENOMIC DNA]</scope>
</reference>
<name>A0A8V5FL64_MELUD</name>
<feature type="region of interest" description="Disordered" evidence="1">
    <location>
        <begin position="515"/>
        <end position="540"/>
    </location>
</feature>
<evidence type="ECO:0000313" key="2">
    <source>
        <dbReference type="Ensembl" id="ENSMUNP00000030878.1"/>
    </source>
</evidence>
<evidence type="ECO:0000256" key="1">
    <source>
        <dbReference type="SAM" id="MobiDB-lite"/>
    </source>
</evidence>
<accession>A0A8V5FL64</accession>
<reference evidence="2" key="2">
    <citation type="submission" date="2025-08" db="UniProtKB">
        <authorList>
            <consortium name="Ensembl"/>
        </authorList>
    </citation>
    <scope>IDENTIFICATION</scope>
</reference>
<protein>
    <submittedName>
        <fullName evidence="2">Uncharacterized protein</fullName>
    </submittedName>
</protein>